<comment type="caution">
    <text evidence="1">The sequence shown here is derived from an EMBL/GenBank/DDBJ whole genome shotgun (WGS) entry which is preliminary data.</text>
</comment>
<dbReference type="Proteomes" id="UP000772434">
    <property type="component" value="Unassembled WGS sequence"/>
</dbReference>
<protein>
    <submittedName>
        <fullName evidence="1">Uncharacterized protein</fullName>
    </submittedName>
</protein>
<keyword evidence="2" id="KW-1185">Reference proteome</keyword>
<organism evidence="1 2">
    <name type="scientific">Rhodocollybia butyracea</name>
    <dbReference type="NCBI Taxonomy" id="206335"/>
    <lineage>
        <taxon>Eukaryota</taxon>
        <taxon>Fungi</taxon>
        <taxon>Dikarya</taxon>
        <taxon>Basidiomycota</taxon>
        <taxon>Agaricomycotina</taxon>
        <taxon>Agaricomycetes</taxon>
        <taxon>Agaricomycetidae</taxon>
        <taxon>Agaricales</taxon>
        <taxon>Marasmiineae</taxon>
        <taxon>Omphalotaceae</taxon>
        <taxon>Rhodocollybia</taxon>
    </lineage>
</organism>
<accession>A0A9P5Q4Y7</accession>
<dbReference type="AlphaFoldDB" id="A0A9P5Q4Y7"/>
<gene>
    <name evidence="1" type="ORF">BDP27DRAFT_88104</name>
</gene>
<sequence>MDFPSLKSLSVRYDSRDPVSRFPSHRMSLNNLETLGLHLQLTPEAMTNCLLSVPNITSLYFVDTGNWDGPGEHSYMVSTTLQDTHLSRLGLPAGNPSSLCPRLRHVKMIDYAPWSLNCEYWSGIALADFLEARVRSKALVSFDLYFHEPTRTSRSYLEAQLGRFVQLKELGLELHLHQSHVPSRSADDLPTAGLYPMRYFGDLSKDTDTIV</sequence>
<reference evidence="1" key="1">
    <citation type="submission" date="2020-11" db="EMBL/GenBank/DDBJ databases">
        <authorList>
            <consortium name="DOE Joint Genome Institute"/>
            <person name="Ahrendt S."/>
            <person name="Riley R."/>
            <person name="Andreopoulos W."/>
            <person name="Labutti K."/>
            <person name="Pangilinan J."/>
            <person name="Ruiz-Duenas F.J."/>
            <person name="Barrasa J.M."/>
            <person name="Sanchez-Garcia M."/>
            <person name="Camarero S."/>
            <person name="Miyauchi S."/>
            <person name="Serrano A."/>
            <person name="Linde D."/>
            <person name="Babiker R."/>
            <person name="Drula E."/>
            <person name="Ayuso-Fernandez I."/>
            <person name="Pacheco R."/>
            <person name="Padilla G."/>
            <person name="Ferreira P."/>
            <person name="Barriuso J."/>
            <person name="Kellner H."/>
            <person name="Castanera R."/>
            <person name="Alfaro M."/>
            <person name="Ramirez L."/>
            <person name="Pisabarro A.G."/>
            <person name="Kuo A."/>
            <person name="Tritt A."/>
            <person name="Lipzen A."/>
            <person name="He G."/>
            <person name="Yan M."/>
            <person name="Ng V."/>
            <person name="Cullen D."/>
            <person name="Martin F."/>
            <person name="Rosso M.-N."/>
            <person name="Henrissat B."/>
            <person name="Hibbett D."/>
            <person name="Martinez A.T."/>
            <person name="Grigoriev I.V."/>
        </authorList>
    </citation>
    <scope>NUCLEOTIDE SEQUENCE</scope>
    <source>
        <strain evidence="1">AH 40177</strain>
    </source>
</reference>
<name>A0A9P5Q4Y7_9AGAR</name>
<dbReference type="EMBL" id="JADNRY010000011">
    <property type="protein sequence ID" value="KAF9074859.1"/>
    <property type="molecule type" value="Genomic_DNA"/>
</dbReference>
<evidence type="ECO:0000313" key="1">
    <source>
        <dbReference type="EMBL" id="KAF9074859.1"/>
    </source>
</evidence>
<evidence type="ECO:0000313" key="2">
    <source>
        <dbReference type="Proteomes" id="UP000772434"/>
    </source>
</evidence>
<dbReference type="SUPFAM" id="SSF52047">
    <property type="entry name" value="RNI-like"/>
    <property type="match status" value="1"/>
</dbReference>
<proteinExistence type="predicted"/>